<name>A0A502BS83_9HYPH</name>
<dbReference type="RefSeq" id="WP_140903909.1">
    <property type="nucleotide sequence ID" value="NZ_JBHTMD010000020.1"/>
</dbReference>
<keyword evidence="2" id="KW-1185">Reference proteome</keyword>
<sequence>MTALLQVSGYVRRQSVKGDEKRPRFTPEQIATASQIQTEIDASFVLAVEVALAQEFPGELKT</sequence>
<dbReference type="Proteomes" id="UP000315388">
    <property type="component" value="Unassembled WGS sequence"/>
</dbReference>
<evidence type="ECO:0000313" key="2">
    <source>
        <dbReference type="Proteomes" id="UP000315388"/>
    </source>
</evidence>
<organism evidence="1 2">
    <name type="scientific">Brucella gallinifaecis</name>
    <dbReference type="NCBI Taxonomy" id="215590"/>
    <lineage>
        <taxon>Bacteria</taxon>
        <taxon>Pseudomonadati</taxon>
        <taxon>Pseudomonadota</taxon>
        <taxon>Alphaproteobacteria</taxon>
        <taxon>Hyphomicrobiales</taxon>
        <taxon>Brucellaceae</taxon>
        <taxon>Brucella/Ochrobactrum group</taxon>
        <taxon>Brucella</taxon>
    </lineage>
</organism>
<reference evidence="1 2" key="1">
    <citation type="journal article" date="2003" name="Int. J. Syst. Evol. Microbiol.">
        <title>Towards a standardized format for the description of a novel species (of an established genus): Ochrobactrum gallinifaecis sp. nov.</title>
        <authorList>
            <person name="Kampfer P."/>
            <person name="Buczolits S."/>
            <person name="Albrecht A."/>
            <person name="Busse H.J."/>
            <person name="Stackebrandt E."/>
        </authorList>
    </citation>
    <scope>NUCLEOTIDE SEQUENCE [LARGE SCALE GENOMIC DNA]</scope>
    <source>
        <strain evidence="1 2">ISO 196</strain>
    </source>
</reference>
<dbReference type="OrthoDB" id="9857757at2"/>
<dbReference type="AlphaFoldDB" id="A0A502BS83"/>
<gene>
    <name evidence="1" type="ORF">FHY56_04175</name>
</gene>
<evidence type="ECO:0000313" key="1">
    <source>
        <dbReference type="EMBL" id="TPF76697.1"/>
    </source>
</evidence>
<comment type="caution">
    <text evidence="1">The sequence shown here is derived from an EMBL/GenBank/DDBJ whole genome shotgun (WGS) entry which is preliminary data.</text>
</comment>
<protein>
    <submittedName>
        <fullName evidence="1">Uncharacterized protein</fullName>
    </submittedName>
</protein>
<accession>A0A502BS83</accession>
<dbReference type="EMBL" id="VEWJ01000002">
    <property type="protein sequence ID" value="TPF76697.1"/>
    <property type="molecule type" value="Genomic_DNA"/>
</dbReference>
<proteinExistence type="predicted"/>